<keyword evidence="2" id="KW-0472">Membrane</keyword>
<keyword evidence="5" id="KW-1185">Reference proteome</keyword>
<keyword evidence="2" id="KW-1133">Transmembrane helix</keyword>
<keyword evidence="3" id="KW-0732">Signal</keyword>
<organism evidence="4 5">
    <name type="scientific">Aspergillus steynii IBT 23096</name>
    <dbReference type="NCBI Taxonomy" id="1392250"/>
    <lineage>
        <taxon>Eukaryota</taxon>
        <taxon>Fungi</taxon>
        <taxon>Dikarya</taxon>
        <taxon>Ascomycota</taxon>
        <taxon>Pezizomycotina</taxon>
        <taxon>Eurotiomycetes</taxon>
        <taxon>Eurotiomycetidae</taxon>
        <taxon>Eurotiales</taxon>
        <taxon>Aspergillaceae</taxon>
        <taxon>Aspergillus</taxon>
        <taxon>Aspergillus subgen. Circumdati</taxon>
    </lineage>
</organism>
<protein>
    <recommendedName>
        <fullName evidence="6">Mid2 domain-containing protein</fullName>
    </recommendedName>
</protein>
<dbReference type="AlphaFoldDB" id="A0A2I2GI10"/>
<evidence type="ECO:0000256" key="3">
    <source>
        <dbReference type="SAM" id="SignalP"/>
    </source>
</evidence>
<evidence type="ECO:0000256" key="1">
    <source>
        <dbReference type="SAM" id="MobiDB-lite"/>
    </source>
</evidence>
<feature type="compositionally biased region" description="Low complexity" evidence="1">
    <location>
        <begin position="150"/>
        <end position="170"/>
    </location>
</feature>
<reference evidence="4 5" key="1">
    <citation type="submission" date="2016-12" db="EMBL/GenBank/DDBJ databases">
        <title>The genomes of Aspergillus section Nigri reveals drivers in fungal speciation.</title>
        <authorList>
            <consortium name="DOE Joint Genome Institute"/>
            <person name="Vesth T.C."/>
            <person name="Nybo J."/>
            <person name="Theobald S."/>
            <person name="Brandl J."/>
            <person name="Frisvad J.C."/>
            <person name="Nielsen K.F."/>
            <person name="Lyhne E.K."/>
            <person name="Kogle M.E."/>
            <person name="Kuo A."/>
            <person name="Riley R."/>
            <person name="Clum A."/>
            <person name="Nolan M."/>
            <person name="Lipzen A."/>
            <person name="Salamov A."/>
            <person name="Henrissat B."/>
            <person name="Wiebenga A."/>
            <person name="De Vries R.P."/>
            <person name="Grigoriev I.V."/>
            <person name="Mortensen U.H."/>
            <person name="Andersen M.R."/>
            <person name="Baker S.E."/>
        </authorList>
    </citation>
    <scope>NUCLEOTIDE SEQUENCE [LARGE SCALE GENOMIC DNA]</scope>
    <source>
        <strain evidence="4 5">IBT 23096</strain>
    </source>
</reference>
<dbReference type="RefSeq" id="XP_024707813.1">
    <property type="nucleotide sequence ID" value="XM_024843890.1"/>
</dbReference>
<evidence type="ECO:0008006" key="6">
    <source>
        <dbReference type="Google" id="ProtNLM"/>
    </source>
</evidence>
<dbReference type="CDD" id="cd12087">
    <property type="entry name" value="TM_EGFR-like"/>
    <property type="match status" value="1"/>
</dbReference>
<keyword evidence="2" id="KW-0812">Transmembrane</keyword>
<evidence type="ECO:0000256" key="2">
    <source>
        <dbReference type="SAM" id="Phobius"/>
    </source>
</evidence>
<evidence type="ECO:0000313" key="4">
    <source>
        <dbReference type="EMBL" id="PLB52511.1"/>
    </source>
</evidence>
<dbReference type="OrthoDB" id="5215637at2759"/>
<gene>
    <name evidence="4" type="ORF">P170DRAFT_351758</name>
</gene>
<dbReference type="GeneID" id="36551590"/>
<feature type="transmembrane region" description="Helical" evidence="2">
    <location>
        <begin position="202"/>
        <end position="224"/>
    </location>
</feature>
<feature type="signal peptide" evidence="3">
    <location>
        <begin position="1"/>
        <end position="21"/>
    </location>
</feature>
<feature type="chain" id="PRO_5014115674" description="Mid2 domain-containing protein" evidence="3">
    <location>
        <begin position="22"/>
        <end position="279"/>
    </location>
</feature>
<dbReference type="VEuPathDB" id="FungiDB:P170DRAFT_351758"/>
<comment type="caution">
    <text evidence="4">The sequence shown here is derived from an EMBL/GenBank/DDBJ whole genome shotgun (WGS) entry which is preliminary data.</text>
</comment>
<dbReference type="Proteomes" id="UP000234275">
    <property type="component" value="Unassembled WGS sequence"/>
</dbReference>
<dbReference type="STRING" id="1392250.A0A2I2GI10"/>
<accession>A0A2I2GI10</accession>
<proteinExistence type="predicted"/>
<evidence type="ECO:0000313" key="5">
    <source>
        <dbReference type="Proteomes" id="UP000234275"/>
    </source>
</evidence>
<feature type="region of interest" description="Disordered" evidence="1">
    <location>
        <begin position="148"/>
        <end position="170"/>
    </location>
</feature>
<sequence>MRGILPFLITQTALLSTAATASKCYFSDGSEASSEIQPCFPSKSTSACCSTNKSGTLPNDVCLHNGLCMAQVAQYSGLIFQNACTDKSWESPDCPSVCGMSLAQNTGIYVLPCPQRGVGYWCCSANGTECCDDAFRMNMGSLVIGEDTSSDSSTSAAGSETTAKATTTTTADVTTTATATSNPTSCALEDAGAECPKSNTTAVGAGLGISLGACLVGTVGALFFQRRAHQKKLREYSALHASQMVQLGHGGPSAHPTMQTMAELPLRPNKVYEIGDSRG</sequence>
<name>A0A2I2GI10_9EURO</name>
<dbReference type="EMBL" id="MSFO01000002">
    <property type="protein sequence ID" value="PLB52511.1"/>
    <property type="molecule type" value="Genomic_DNA"/>
</dbReference>